<gene>
    <name evidence="1" type="ORF">HNP84_007335</name>
</gene>
<dbReference type="Gene3D" id="3.40.50.300">
    <property type="entry name" value="P-loop containing nucleotide triphosphate hydrolases"/>
    <property type="match status" value="1"/>
</dbReference>
<sequence length="485" mass="52358">MTAALALGCQVPRIRSVPPYTHTSGPEVAELAADVGLVLDPWQQLFLNDAQAEDERGMWVCFECGIIVSRQNGKGGIFEARVLAGLFLFDERLILYSAHEFKTASEMFLRIKDLIDGKDAYRRRVRRVITSHGEEGIELLSGQRLRIIARSRSSGRGFSGDCNIMDEAFRLGPAEMAALLPTMSARRNPQLFYGSSAGFEDSYQLGAVRQRGLAGDDPSLCFHEYSAPDDTLSRLQGRPLADVKTALADRGLWAMANPALGIRISEDYIAKELRAMDPESFARERLGIGTYPMEEGGWQVIGEELWTSCIDPGSRRSGAIALCLDVPPDRSMGVIAVAGRRADGRVHGELIAYERGTGWMVERAAQLAADHRPLAIVVDGAGPAGSLIAPLQQAGLEVTVMGARDMAQACGGLYDLIEQGQFRTIGQAPLTTAVAGAVKRVIGDGGWGWARRHASVDISPIVAVTGAAWGLATAPAEVDPLNNIW</sequence>
<dbReference type="RefSeq" id="WP_185054489.1">
    <property type="nucleotide sequence ID" value="NZ_BAABIX010000038.1"/>
</dbReference>
<keyword evidence="2" id="KW-1185">Reference proteome</keyword>
<organism evidence="1 2">
    <name type="scientific">Thermocatellispora tengchongensis</name>
    <dbReference type="NCBI Taxonomy" id="1073253"/>
    <lineage>
        <taxon>Bacteria</taxon>
        <taxon>Bacillati</taxon>
        <taxon>Actinomycetota</taxon>
        <taxon>Actinomycetes</taxon>
        <taxon>Streptosporangiales</taxon>
        <taxon>Streptosporangiaceae</taxon>
        <taxon>Thermocatellispora</taxon>
    </lineage>
</organism>
<evidence type="ECO:0000313" key="1">
    <source>
        <dbReference type="EMBL" id="MBB5137583.1"/>
    </source>
</evidence>
<name>A0A840PI57_9ACTN</name>
<accession>A0A840PI57</accession>
<dbReference type="Proteomes" id="UP000578449">
    <property type="component" value="Unassembled WGS sequence"/>
</dbReference>
<dbReference type="AlphaFoldDB" id="A0A840PI57"/>
<reference evidence="1 2" key="1">
    <citation type="submission" date="2020-08" db="EMBL/GenBank/DDBJ databases">
        <title>Genomic Encyclopedia of Type Strains, Phase IV (KMG-IV): sequencing the most valuable type-strain genomes for metagenomic binning, comparative biology and taxonomic classification.</title>
        <authorList>
            <person name="Goeker M."/>
        </authorList>
    </citation>
    <scope>NUCLEOTIDE SEQUENCE [LARGE SCALE GENOMIC DNA]</scope>
    <source>
        <strain evidence="1 2">DSM 45615</strain>
    </source>
</reference>
<dbReference type="EMBL" id="JACHGN010000019">
    <property type="protein sequence ID" value="MBB5137583.1"/>
    <property type="molecule type" value="Genomic_DNA"/>
</dbReference>
<protein>
    <recommendedName>
        <fullName evidence="3">Terminase</fullName>
    </recommendedName>
</protein>
<proteinExistence type="predicted"/>
<evidence type="ECO:0000313" key="2">
    <source>
        <dbReference type="Proteomes" id="UP000578449"/>
    </source>
</evidence>
<evidence type="ECO:0008006" key="3">
    <source>
        <dbReference type="Google" id="ProtNLM"/>
    </source>
</evidence>
<comment type="caution">
    <text evidence="1">The sequence shown here is derived from an EMBL/GenBank/DDBJ whole genome shotgun (WGS) entry which is preliminary data.</text>
</comment>
<dbReference type="InterPro" id="IPR027417">
    <property type="entry name" value="P-loop_NTPase"/>
</dbReference>